<dbReference type="RefSeq" id="WP_117321159.1">
    <property type="nucleotide sequence ID" value="NZ_QVTD01000003.1"/>
</dbReference>
<keyword evidence="19" id="KW-1185">Reference proteome</keyword>
<feature type="compositionally biased region" description="Low complexity" evidence="14">
    <location>
        <begin position="758"/>
        <end position="781"/>
    </location>
</feature>
<dbReference type="Pfam" id="PF00912">
    <property type="entry name" value="Transgly"/>
    <property type="match status" value="1"/>
</dbReference>
<feature type="compositionally biased region" description="Basic and acidic residues" evidence="14">
    <location>
        <begin position="707"/>
        <end position="727"/>
    </location>
</feature>
<keyword evidence="15" id="KW-0812">Transmembrane</keyword>
<dbReference type="Proteomes" id="UP000262939">
    <property type="component" value="Unassembled WGS sequence"/>
</dbReference>
<dbReference type="GO" id="GO:0030288">
    <property type="term" value="C:outer membrane-bounded periplasmic space"/>
    <property type="evidence" value="ECO:0007669"/>
    <property type="project" value="TreeGrafter"/>
</dbReference>
<dbReference type="PANTHER" id="PTHR32282:SF29">
    <property type="entry name" value="PENICILLIN-BINDING PROTEIN 1A"/>
    <property type="match status" value="1"/>
</dbReference>
<feature type="compositionally biased region" description="Acidic residues" evidence="14">
    <location>
        <begin position="687"/>
        <end position="696"/>
    </location>
</feature>
<organism evidence="18 19">
    <name type="scientific">Peribacillus glennii</name>
    <dbReference type="NCBI Taxonomy" id="2303991"/>
    <lineage>
        <taxon>Bacteria</taxon>
        <taxon>Bacillati</taxon>
        <taxon>Bacillota</taxon>
        <taxon>Bacilli</taxon>
        <taxon>Bacillales</taxon>
        <taxon>Bacillaceae</taxon>
        <taxon>Peribacillus</taxon>
    </lineage>
</organism>
<feature type="domain" description="Glycosyl transferase family 51" evidence="17">
    <location>
        <begin position="81"/>
        <end position="253"/>
    </location>
</feature>
<keyword evidence="8" id="KW-0133">Cell shape</keyword>
<keyword evidence="15" id="KW-1133">Transmembrane helix</keyword>
<evidence type="ECO:0000313" key="19">
    <source>
        <dbReference type="Proteomes" id="UP000262939"/>
    </source>
</evidence>
<dbReference type="OrthoDB" id="9766909at2"/>
<dbReference type="InterPro" id="IPR050396">
    <property type="entry name" value="Glycosyltr_51/Transpeptidase"/>
</dbReference>
<evidence type="ECO:0000256" key="13">
    <source>
        <dbReference type="ARBA" id="ARBA00049902"/>
    </source>
</evidence>
<dbReference type="GO" id="GO:0009002">
    <property type="term" value="F:serine-type D-Ala-D-Ala carboxypeptidase activity"/>
    <property type="evidence" value="ECO:0007669"/>
    <property type="project" value="UniProtKB-EC"/>
</dbReference>
<comment type="similarity">
    <text evidence="2">In the N-terminal section; belongs to the glycosyltransferase 51 family.</text>
</comment>
<dbReference type="PANTHER" id="PTHR32282">
    <property type="entry name" value="BINDING PROTEIN TRANSPEPTIDASE, PUTATIVE-RELATED"/>
    <property type="match status" value="1"/>
</dbReference>
<feature type="compositionally biased region" description="Polar residues" evidence="14">
    <location>
        <begin position="793"/>
        <end position="803"/>
    </location>
</feature>
<evidence type="ECO:0000256" key="1">
    <source>
        <dbReference type="ARBA" id="ARBA00007090"/>
    </source>
</evidence>
<dbReference type="EMBL" id="QVTD01000003">
    <property type="protein sequence ID" value="RFU64983.1"/>
    <property type="molecule type" value="Genomic_DNA"/>
</dbReference>
<dbReference type="Gene3D" id="3.40.710.10">
    <property type="entry name" value="DD-peptidase/beta-lactamase superfamily"/>
    <property type="match status" value="1"/>
</dbReference>
<dbReference type="InterPro" id="IPR036950">
    <property type="entry name" value="PBP_transglycosylase"/>
</dbReference>
<dbReference type="FunFam" id="1.10.3810.10:FF:000001">
    <property type="entry name" value="Penicillin-binding protein 1A"/>
    <property type="match status" value="1"/>
</dbReference>
<feature type="domain" description="Penicillin-binding protein transpeptidase" evidence="16">
    <location>
        <begin position="346"/>
        <end position="634"/>
    </location>
</feature>
<evidence type="ECO:0000256" key="6">
    <source>
        <dbReference type="ARBA" id="ARBA00022679"/>
    </source>
</evidence>
<evidence type="ECO:0000256" key="8">
    <source>
        <dbReference type="ARBA" id="ARBA00022960"/>
    </source>
</evidence>
<keyword evidence="15" id="KW-0472">Membrane</keyword>
<evidence type="ECO:0000256" key="10">
    <source>
        <dbReference type="ARBA" id="ARBA00023268"/>
    </source>
</evidence>
<evidence type="ECO:0000256" key="15">
    <source>
        <dbReference type="SAM" id="Phobius"/>
    </source>
</evidence>
<evidence type="ECO:0000313" key="18">
    <source>
        <dbReference type="EMBL" id="RFU64983.1"/>
    </source>
</evidence>
<evidence type="ECO:0000256" key="5">
    <source>
        <dbReference type="ARBA" id="ARBA00022676"/>
    </source>
</evidence>
<feature type="compositionally biased region" description="Basic and acidic residues" evidence="14">
    <location>
        <begin position="804"/>
        <end position="813"/>
    </location>
</feature>
<feature type="region of interest" description="Disordered" evidence="14">
    <location>
        <begin position="667"/>
        <end position="820"/>
    </location>
</feature>
<dbReference type="GO" id="GO:0071555">
    <property type="term" value="P:cell wall organization"/>
    <property type="evidence" value="ECO:0007669"/>
    <property type="project" value="UniProtKB-KW"/>
</dbReference>
<dbReference type="GO" id="GO:0008360">
    <property type="term" value="P:regulation of cell shape"/>
    <property type="evidence" value="ECO:0007669"/>
    <property type="project" value="UniProtKB-KW"/>
</dbReference>
<keyword evidence="3" id="KW-0121">Carboxypeptidase</keyword>
<dbReference type="InterPro" id="IPR012338">
    <property type="entry name" value="Beta-lactam/transpept-like"/>
</dbReference>
<keyword evidence="9" id="KW-0573">Peptidoglycan synthesis</keyword>
<dbReference type="GO" id="GO:0008658">
    <property type="term" value="F:penicillin binding"/>
    <property type="evidence" value="ECO:0007669"/>
    <property type="project" value="InterPro"/>
</dbReference>
<dbReference type="InterPro" id="IPR023346">
    <property type="entry name" value="Lysozyme-like_dom_sf"/>
</dbReference>
<evidence type="ECO:0000256" key="11">
    <source>
        <dbReference type="ARBA" id="ARBA00023316"/>
    </source>
</evidence>
<accession>A0A372LF81</accession>
<evidence type="ECO:0000259" key="17">
    <source>
        <dbReference type="Pfam" id="PF00912"/>
    </source>
</evidence>
<keyword evidence="4" id="KW-0645">Protease</keyword>
<feature type="region of interest" description="Disordered" evidence="14">
    <location>
        <begin position="1"/>
        <end position="23"/>
    </location>
</feature>
<dbReference type="GO" id="GO:0006508">
    <property type="term" value="P:proteolysis"/>
    <property type="evidence" value="ECO:0007669"/>
    <property type="project" value="UniProtKB-KW"/>
</dbReference>
<keyword evidence="11" id="KW-0961">Cell wall biogenesis/degradation</keyword>
<dbReference type="SUPFAM" id="SSF56601">
    <property type="entry name" value="beta-lactamase/transpeptidase-like"/>
    <property type="match status" value="1"/>
</dbReference>
<comment type="catalytic activity">
    <reaction evidence="12">
        <text>Preferential cleavage: (Ac)2-L-Lys-D-Ala-|-D-Ala. Also transpeptidation of peptidyl-alanyl moieties that are N-acyl substituents of D-alanine.</text>
        <dbReference type="EC" id="3.4.16.4"/>
    </reaction>
</comment>
<dbReference type="Pfam" id="PF00905">
    <property type="entry name" value="Transpeptidase"/>
    <property type="match status" value="1"/>
</dbReference>
<dbReference type="InterPro" id="IPR001460">
    <property type="entry name" value="PCN-bd_Tpept"/>
</dbReference>
<dbReference type="GO" id="GO:0008955">
    <property type="term" value="F:peptidoglycan glycosyltransferase activity"/>
    <property type="evidence" value="ECO:0007669"/>
    <property type="project" value="UniProtKB-EC"/>
</dbReference>
<evidence type="ECO:0000259" key="16">
    <source>
        <dbReference type="Pfam" id="PF00905"/>
    </source>
</evidence>
<evidence type="ECO:0000256" key="9">
    <source>
        <dbReference type="ARBA" id="ARBA00022984"/>
    </source>
</evidence>
<evidence type="ECO:0000256" key="4">
    <source>
        <dbReference type="ARBA" id="ARBA00022670"/>
    </source>
</evidence>
<dbReference type="GO" id="GO:0009252">
    <property type="term" value="P:peptidoglycan biosynthetic process"/>
    <property type="evidence" value="ECO:0007669"/>
    <property type="project" value="UniProtKB-KW"/>
</dbReference>
<protein>
    <submittedName>
        <fullName evidence="18">PBP1A family penicillin-binding protein</fullName>
    </submittedName>
</protein>
<keyword evidence="7" id="KW-0378">Hydrolase</keyword>
<evidence type="ECO:0000256" key="3">
    <source>
        <dbReference type="ARBA" id="ARBA00022645"/>
    </source>
</evidence>
<evidence type="ECO:0000256" key="7">
    <source>
        <dbReference type="ARBA" id="ARBA00022801"/>
    </source>
</evidence>
<dbReference type="Gene3D" id="1.10.3810.10">
    <property type="entry name" value="Biosynthetic peptidoglycan transglycosylase-like"/>
    <property type="match status" value="1"/>
</dbReference>
<proteinExistence type="inferred from homology"/>
<dbReference type="SUPFAM" id="SSF53955">
    <property type="entry name" value="Lysozyme-like"/>
    <property type="match status" value="1"/>
</dbReference>
<evidence type="ECO:0000256" key="12">
    <source>
        <dbReference type="ARBA" id="ARBA00034000"/>
    </source>
</evidence>
<feature type="transmembrane region" description="Helical" evidence="15">
    <location>
        <begin position="33"/>
        <end position="56"/>
    </location>
</feature>
<feature type="compositionally biased region" description="Acidic residues" evidence="14">
    <location>
        <begin position="728"/>
        <end position="737"/>
    </location>
</feature>
<keyword evidence="6" id="KW-0808">Transferase</keyword>
<dbReference type="NCBIfam" id="TIGR02074">
    <property type="entry name" value="PBP_1a_fam"/>
    <property type="match status" value="1"/>
</dbReference>
<feature type="compositionally biased region" description="Basic and acidic residues" evidence="14">
    <location>
        <begin position="1"/>
        <end position="19"/>
    </location>
</feature>
<keyword evidence="5" id="KW-0328">Glycosyltransferase</keyword>
<comment type="similarity">
    <text evidence="1">In the C-terminal section; belongs to the transpeptidase family.</text>
</comment>
<gene>
    <name evidence="18" type="ORF">D0466_03465</name>
</gene>
<evidence type="ECO:0000256" key="14">
    <source>
        <dbReference type="SAM" id="MobiDB-lite"/>
    </source>
</evidence>
<keyword evidence="10" id="KW-0511">Multifunctional enzyme</keyword>
<comment type="catalytic activity">
    <reaction evidence="13">
        <text>[GlcNAc-(1-&gt;4)-Mur2Ac(oyl-L-Ala-gamma-D-Glu-L-Lys-D-Ala-D-Ala)](n)-di-trans,octa-cis-undecaprenyl diphosphate + beta-D-GlcNAc-(1-&gt;4)-Mur2Ac(oyl-L-Ala-gamma-D-Glu-L-Lys-D-Ala-D-Ala)-di-trans,octa-cis-undecaprenyl diphosphate = [GlcNAc-(1-&gt;4)-Mur2Ac(oyl-L-Ala-gamma-D-Glu-L-Lys-D-Ala-D-Ala)](n+1)-di-trans,octa-cis-undecaprenyl diphosphate + di-trans,octa-cis-undecaprenyl diphosphate + H(+)</text>
        <dbReference type="Rhea" id="RHEA:23708"/>
        <dbReference type="Rhea" id="RHEA-COMP:9602"/>
        <dbReference type="Rhea" id="RHEA-COMP:9603"/>
        <dbReference type="ChEBI" id="CHEBI:15378"/>
        <dbReference type="ChEBI" id="CHEBI:58405"/>
        <dbReference type="ChEBI" id="CHEBI:60033"/>
        <dbReference type="ChEBI" id="CHEBI:78435"/>
        <dbReference type="EC" id="2.4.99.28"/>
    </reaction>
</comment>
<evidence type="ECO:0000256" key="2">
    <source>
        <dbReference type="ARBA" id="ARBA00007739"/>
    </source>
</evidence>
<name>A0A372LF81_9BACI</name>
<dbReference type="AlphaFoldDB" id="A0A372LF81"/>
<comment type="caution">
    <text evidence="18">The sequence shown here is derived from an EMBL/GenBank/DDBJ whole genome shotgun (WGS) entry which is preliminary data.</text>
</comment>
<sequence length="820" mass="90513">MAEKYNSRLERRKQMEAKNKKGKKKSGGLFKRIFLFLITIGIIGIIAGGATFAYFISSAPKLDEKLLRDPVSSKIFDEEGKLLTEVGAERDFVAYEDIPKEVEDAVLATEDVRFYDHQGIDFYRLGGAVLANFTQGFGSQGASTLTQQVVKRSYLTADKTMKRKVQEMWLAFQLERKYTKKEIFEMYVNKIFYGERANGIARAAKTYYGKELEDLKLNEVATLVGLPQRPSAYNPYENKELAKKRRDVVLHLMNKHGFISKAEMDKNQDIPITEGLQKRQTKKNMETYDAFIDQVIEEVQAMGDYNVYSDGLEIHTTLDKDAQEYVYKMLNTNELINYPSEKLQAGITLLDTKSGEIRAIGGGRNTKISRGFNYATDAKRQPGSTIKPILDYGPAVEYLNWSTHKLVTDEPYEYSNGTPLKNASNRYYGTMTIREALARSLNIPAVKTIQEVGLDRAREFGSDLGLPLPDEIGEAYAIGGMERGISSMQLAGAYSAFGNGGIYTKPHSVKKIVLRDKTSVKNNVESKAVMKESTAFIISDMLKSVLKEGYGTGTLANIPYLPVAGKTGSTNFSAEDRLKYGIPSEGVPDSWMAGYTTNFTIAVWAGYDPEENKKEYLGKESQKIPKYLFKNLMEYASKDVATADFEMPSSVAQSGSEYYVRGHMPVQVAKSPKKEEKKVSEPASAPAEDEDTEEQTENPGDTTPPGQKKEKDKDKDKDNGNKKGNKDDNDDGNDDGNDNGNDAGNGDDEDNDNGSGGTPPDTGTPGTDPGNGDGDNQQDPGGSDDDSDTGNQPPKTNPGNGNQKKPDAKKDSVTPESSNS</sequence>
<dbReference type="InterPro" id="IPR001264">
    <property type="entry name" value="Glyco_trans_51"/>
</dbReference>
<reference evidence="18 19" key="1">
    <citation type="submission" date="2018-08" db="EMBL/GenBank/DDBJ databases">
        <title>Bacillus chawlae sp. nov., Bacillus glennii sp. nov., and Bacillus saganii sp. nov. Isolated from the Vehicle Assembly Building at Kennedy Space Center where the Viking Spacecraft were Assembled.</title>
        <authorList>
            <person name="Seuylemezian A."/>
            <person name="Vaishampayan P."/>
        </authorList>
    </citation>
    <scope>NUCLEOTIDE SEQUENCE [LARGE SCALE GENOMIC DNA]</scope>
    <source>
        <strain evidence="18 19">V44-8</strain>
    </source>
</reference>